<dbReference type="OrthoDB" id="9813311at2"/>
<dbReference type="RefSeq" id="WP_140945385.1">
    <property type="nucleotide sequence ID" value="NZ_FAOO01000011.1"/>
</dbReference>
<reference evidence="2" key="1">
    <citation type="submission" date="2015-11" db="EMBL/GenBank/DDBJ databases">
        <authorList>
            <person name="Varghese N."/>
        </authorList>
    </citation>
    <scope>NUCLEOTIDE SEQUENCE [LARGE SCALE GENOMIC DNA]</scope>
</reference>
<dbReference type="EMBL" id="FAOO01000011">
    <property type="protein sequence ID" value="CUU06927.1"/>
    <property type="molecule type" value="Genomic_DNA"/>
</dbReference>
<keyword evidence="1" id="KW-0489">Methyltransferase</keyword>
<accession>A0A0S4N9P2</accession>
<keyword evidence="2" id="KW-1185">Reference proteome</keyword>
<dbReference type="AlphaFoldDB" id="A0A0S4N9P2"/>
<organism evidence="1 2">
    <name type="scientific">Candidatus Thermokryptus mobilis</name>
    <dbReference type="NCBI Taxonomy" id="1643428"/>
    <lineage>
        <taxon>Bacteria</taxon>
        <taxon>Pseudomonadati</taxon>
        <taxon>Candidatus Kryptoniota</taxon>
        <taxon>Candidatus Thermokryptus</taxon>
    </lineage>
</organism>
<keyword evidence="1" id="KW-0808">Transferase</keyword>
<dbReference type="CDD" id="cd02440">
    <property type="entry name" value="AdoMet_MTases"/>
    <property type="match status" value="1"/>
</dbReference>
<name>A0A0S4N9P2_9BACT</name>
<protein>
    <submittedName>
        <fullName evidence="1">Methyltransferase domain-containing protein</fullName>
    </submittedName>
</protein>
<dbReference type="Pfam" id="PF13489">
    <property type="entry name" value="Methyltransf_23"/>
    <property type="match status" value="1"/>
</dbReference>
<evidence type="ECO:0000313" key="2">
    <source>
        <dbReference type="Proteomes" id="UP000320623"/>
    </source>
</evidence>
<sequence length="219" mass="25198">MKISDEKRQLLKLYRDSSLAEKLKIYARIIFNFDQIKKHLDNFIPAEGNVLDWGCGYGIFANYLRLKNPKLNVVGFDISKVRIEEANKTTPLLGVKFTSDPSEIKFDSFKLVLLIDVLLFLPVDEKKSLLKTIYTSLEKGGIVFIKDTLKSESLRFKWTKFEESLKLKFGVYGKNVKSGLHYIEVDELTGILEGIRYEIVDVIPETHIIYPGVFVIARK</sequence>
<gene>
    <name evidence="1" type="ORF">JGI1_01651</name>
</gene>
<dbReference type="PANTHER" id="PTHR43861">
    <property type="entry name" value="TRANS-ACONITATE 2-METHYLTRANSFERASE-RELATED"/>
    <property type="match status" value="1"/>
</dbReference>
<dbReference type="InterPro" id="IPR029063">
    <property type="entry name" value="SAM-dependent_MTases_sf"/>
</dbReference>
<dbReference type="GO" id="GO:0032259">
    <property type="term" value="P:methylation"/>
    <property type="evidence" value="ECO:0007669"/>
    <property type="project" value="UniProtKB-KW"/>
</dbReference>
<evidence type="ECO:0000313" key="1">
    <source>
        <dbReference type="EMBL" id="CUU06927.1"/>
    </source>
</evidence>
<dbReference type="Proteomes" id="UP000320623">
    <property type="component" value="Unassembled WGS sequence"/>
</dbReference>
<proteinExistence type="predicted"/>
<dbReference type="STRING" id="1643428.GCA_001442855_01616"/>
<dbReference type="GO" id="GO:0008168">
    <property type="term" value="F:methyltransferase activity"/>
    <property type="evidence" value="ECO:0007669"/>
    <property type="project" value="UniProtKB-KW"/>
</dbReference>
<dbReference type="SUPFAM" id="SSF53335">
    <property type="entry name" value="S-adenosyl-L-methionine-dependent methyltransferases"/>
    <property type="match status" value="1"/>
</dbReference>
<dbReference type="Gene3D" id="3.40.50.150">
    <property type="entry name" value="Vaccinia Virus protein VP39"/>
    <property type="match status" value="1"/>
</dbReference>